<organism evidence="4 5">
    <name type="scientific">Brassica carinata</name>
    <name type="common">Ethiopian mustard</name>
    <name type="synonym">Abyssinian cabbage</name>
    <dbReference type="NCBI Taxonomy" id="52824"/>
    <lineage>
        <taxon>Eukaryota</taxon>
        <taxon>Viridiplantae</taxon>
        <taxon>Streptophyta</taxon>
        <taxon>Embryophyta</taxon>
        <taxon>Tracheophyta</taxon>
        <taxon>Spermatophyta</taxon>
        <taxon>Magnoliopsida</taxon>
        <taxon>eudicotyledons</taxon>
        <taxon>Gunneridae</taxon>
        <taxon>Pentapetalae</taxon>
        <taxon>rosids</taxon>
        <taxon>malvids</taxon>
        <taxon>Brassicales</taxon>
        <taxon>Brassicaceae</taxon>
        <taxon>Brassiceae</taxon>
        <taxon>Brassica</taxon>
    </lineage>
</organism>
<dbReference type="EMBL" id="JAAMPC010000008">
    <property type="protein sequence ID" value="KAG2300438.1"/>
    <property type="molecule type" value="Genomic_DNA"/>
</dbReference>
<sequence>MSAWLRSLALVMRPMMVEMERVLFLLRRMLCSGFMRVAADGGDGSDGERNATAKMLVLRIRLVSPDNIASVIGKGGALINQLRQETRATIKVDSSRTEGNDCLITISAREVFDDAYSPTI</sequence>
<feature type="chain" id="PRO_5036471503" description="K Homology domain-containing protein" evidence="2">
    <location>
        <begin position="20"/>
        <end position="120"/>
    </location>
</feature>
<feature type="signal peptide" evidence="2">
    <location>
        <begin position="1"/>
        <end position="19"/>
    </location>
</feature>
<name>A0A8X7S6V4_BRACI</name>
<dbReference type="GO" id="GO:0003723">
    <property type="term" value="F:RNA binding"/>
    <property type="evidence" value="ECO:0007669"/>
    <property type="project" value="UniProtKB-UniRule"/>
</dbReference>
<evidence type="ECO:0000256" key="2">
    <source>
        <dbReference type="SAM" id="SignalP"/>
    </source>
</evidence>
<reference evidence="4 5" key="1">
    <citation type="submission" date="2020-02" db="EMBL/GenBank/DDBJ databases">
        <authorList>
            <person name="Ma Q."/>
            <person name="Huang Y."/>
            <person name="Song X."/>
            <person name="Pei D."/>
        </authorList>
    </citation>
    <scope>NUCLEOTIDE SEQUENCE [LARGE SCALE GENOMIC DNA]</scope>
    <source>
        <strain evidence="4">Sxm20200214</strain>
        <tissue evidence="4">Leaf</tissue>
    </source>
</reference>
<proteinExistence type="predicted"/>
<dbReference type="Proteomes" id="UP000886595">
    <property type="component" value="Unassembled WGS sequence"/>
</dbReference>
<accession>A0A8X7S6V4</accession>
<dbReference type="Pfam" id="PF00013">
    <property type="entry name" value="KH_1"/>
    <property type="match status" value="1"/>
</dbReference>
<evidence type="ECO:0000313" key="5">
    <source>
        <dbReference type="Proteomes" id="UP000886595"/>
    </source>
</evidence>
<protein>
    <recommendedName>
        <fullName evidence="3">K Homology domain-containing protein</fullName>
    </recommendedName>
</protein>
<dbReference type="Gene3D" id="3.30.1370.10">
    <property type="entry name" value="K Homology domain, type 1"/>
    <property type="match status" value="1"/>
</dbReference>
<dbReference type="AlphaFoldDB" id="A0A8X7S6V4"/>
<dbReference type="InterPro" id="IPR036612">
    <property type="entry name" value="KH_dom_type_1_sf"/>
</dbReference>
<dbReference type="PROSITE" id="PS50084">
    <property type="entry name" value="KH_TYPE_1"/>
    <property type="match status" value="1"/>
</dbReference>
<comment type="caution">
    <text evidence="4">The sequence shown here is derived from an EMBL/GenBank/DDBJ whole genome shotgun (WGS) entry which is preliminary data.</text>
</comment>
<keyword evidence="5" id="KW-1185">Reference proteome</keyword>
<dbReference type="SUPFAM" id="SSF54791">
    <property type="entry name" value="Eukaryotic type KH-domain (KH-domain type I)"/>
    <property type="match status" value="1"/>
</dbReference>
<keyword evidence="2" id="KW-0732">Signal</keyword>
<dbReference type="InterPro" id="IPR004088">
    <property type="entry name" value="KH_dom_type_1"/>
</dbReference>
<dbReference type="OrthoDB" id="442947at2759"/>
<keyword evidence="1" id="KW-0694">RNA-binding</keyword>
<evidence type="ECO:0000313" key="4">
    <source>
        <dbReference type="EMBL" id="KAG2300438.1"/>
    </source>
</evidence>
<evidence type="ECO:0000259" key="3">
    <source>
        <dbReference type="Pfam" id="PF00013"/>
    </source>
</evidence>
<feature type="domain" description="K Homology" evidence="3">
    <location>
        <begin position="59"/>
        <end position="108"/>
    </location>
</feature>
<evidence type="ECO:0000256" key="1">
    <source>
        <dbReference type="PROSITE-ProRule" id="PRU00117"/>
    </source>
</evidence>
<gene>
    <name evidence="4" type="ORF">Bca52824_036910</name>
</gene>